<evidence type="ECO:0000313" key="4">
    <source>
        <dbReference type="Proteomes" id="UP001357733"/>
    </source>
</evidence>
<feature type="chain" id="PRO_5043521972" evidence="1">
    <location>
        <begin position="23"/>
        <end position="339"/>
    </location>
</feature>
<keyword evidence="1" id="KW-0732">Signal</keyword>
<evidence type="ECO:0000313" key="3">
    <source>
        <dbReference type="EMBL" id="MEB3429375.1"/>
    </source>
</evidence>
<keyword evidence="4" id="KW-1185">Reference proteome</keyword>
<dbReference type="InterPro" id="IPR039564">
    <property type="entry name" value="Peptidase_C39-like"/>
</dbReference>
<dbReference type="Pfam" id="PF13529">
    <property type="entry name" value="Peptidase_C39_2"/>
    <property type="match status" value="1"/>
</dbReference>
<name>A0AAW9MXR8_9FIRM</name>
<protein>
    <submittedName>
        <fullName evidence="3">C39 family peptidase</fullName>
    </submittedName>
</protein>
<dbReference type="Proteomes" id="UP001357733">
    <property type="component" value="Unassembled WGS sequence"/>
</dbReference>
<proteinExistence type="predicted"/>
<accession>A0AAW9MXR8</accession>
<evidence type="ECO:0000259" key="2">
    <source>
        <dbReference type="Pfam" id="PF13529"/>
    </source>
</evidence>
<dbReference type="AlphaFoldDB" id="A0AAW9MXR8"/>
<reference evidence="3 4" key="1">
    <citation type="submission" date="2024-01" db="EMBL/GenBank/DDBJ databases">
        <title>Complete genome sequence of Citroniella saccharovorans strain M6.X9, isolated from human fecal sample.</title>
        <authorList>
            <person name="Cheng G."/>
            <person name="Westerholm M."/>
            <person name="Schnurer A."/>
        </authorList>
    </citation>
    <scope>NUCLEOTIDE SEQUENCE [LARGE SCALE GENOMIC DNA]</scope>
    <source>
        <strain evidence="3 4">DSM 29873</strain>
    </source>
</reference>
<evidence type="ECO:0000256" key="1">
    <source>
        <dbReference type="SAM" id="SignalP"/>
    </source>
</evidence>
<dbReference type="RefSeq" id="WP_324619567.1">
    <property type="nucleotide sequence ID" value="NZ_JAYKOT010000003.1"/>
</dbReference>
<comment type="caution">
    <text evidence="3">The sequence shown here is derived from an EMBL/GenBank/DDBJ whole genome shotgun (WGS) entry which is preliminary data.</text>
</comment>
<organism evidence="3 4">
    <name type="scientific">Citroniella saccharovorans</name>
    <dbReference type="NCBI Taxonomy" id="2053367"/>
    <lineage>
        <taxon>Bacteria</taxon>
        <taxon>Bacillati</taxon>
        <taxon>Bacillota</taxon>
        <taxon>Tissierellia</taxon>
        <taxon>Tissierellales</taxon>
        <taxon>Peptoniphilaceae</taxon>
        <taxon>Citroniella</taxon>
    </lineage>
</organism>
<dbReference type="Gene3D" id="3.90.70.10">
    <property type="entry name" value="Cysteine proteinases"/>
    <property type="match status" value="1"/>
</dbReference>
<sequence length="339" mass="38656">MKKILSLLVAILLILNVVNSKATEEVNGDISPDEGFAGNPSDFYSRDKEYDFWHEYDEYGNMVDKDGNILDEKGNIIQRADEEVNGDISPDEGFAGNPSDFYSRDKEYHFWHEIDEYGNMVDKDGNILDEKGNIIQRADEEVNGDISPDEGFAGNGPDFYKHDKMIYVAEGYVGYNKQLDLPVYMQKTIDFGGPASIEMVIDYFLGPVNNQETYAKFMKTDSNGTNLEEMEKAINHYQNKAKYELVSLDSLYHFMENVMGALDEKKPIIADISTSEAFLKGNWAYSMKGHYLVISGCRVDEDENTYLTILDPYVIGKKEVRAESFYSMIENHHARSILR</sequence>
<dbReference type="EMBL" id="JAYKOT010000003">
    <property type="protein sequence ID" value="MEB3429375.1"/>
    <property type="molecule type" value="Genomic_DNA"/>
</dbReference>
<feature type="signal peptide" evidence="1">
    <location>
        <begin position="1"/>
        <end position="22"/>
    </location>
</feature>
<feature type="domain" description="Peptidase C39-like" evidence="2">
    <location>
        <begin position="179"/>
        <end position="313"/>
    </location>
</feature>
<gene>
    <name evidence="3" type="ORF">VLK81_04985</name>
</gene>